<feature type="region of interest" description="Disordered" evidence="1">
    <location>
        <begin position="189"/>
        <end position="208"/>
    </location>
</feature>
<protein>
    <submittedName>
        <fullName evidence="3">Uncharacterized protein</fullName>
    </submittedName>
</protein>
<proteinExistence type="predicted"/>
<feature type="chain" id="PRO_5012144264" evidence="2">
    <location>
        <begin position="31"/>
        <end position="547"/>
    </location>
</feature>
<organism evidence="3">
    <name type="scientific">candidate division WS2 bacterium ADurb.Bin280</name>
    <dbReference type="NCBI Taxonomy" id="1852829"/>
    <lineage>
        <taxon>Bacteria</taxon>
        <taxon>candidate division WS2</taxon>
    </lineage>
</organism>
<evidence type="ECO:0000313" key="3">
    <source>
        <dbReference type="EMBL" id="OQA52623.1"/>
    </source>
</evidence>
<dbReference type="EMBL" id="MWBO01000026">
    <property type="protein sequence ID" value="OQA52623.1"/>
    <property type="molecule type" value="Genomic_DNA"/>
</dbReference>
<dbReference type="Proteomes" id="UP000485367">
    <property type="component" value="Unassembled WGS sequence"/>
</dbReference>
<evidence type="ECO:0000256" key="1">
    <source>
        <dbReference type="SAM" id="MobiDB-lite"/>
    </source>
</evidence>
<dbReference type="AlphaFoldDB" id="A0A1V5SEG2"/>
<keyword evidence="2" id="KW-0732">Signal</keyword>
<sequence length="547" mass="59400">MSPRSHILSIVLSGALFCFFLFCVAQGASATTTRALVEKRFWKNSTQTNTFSPGDTVYVSIAISAPEGLIQKVSIVDALPAEAVPSSVTRVSSVESSLCGINSPATIYNSNFSFDNLKFEATFSSSGGIEVVSQPKYFCYKFELDANQEAKNVVREAGVIVYDVSRDGIIFGGENNYMLIVGAPWGDSTASPGTTSPQDSTGTHSSVGSKIEDKLVKASVRMYGASSSIDLEKYPSFLYLTSTGKGTRGGYLSQSPVKITDKSGSVVLGSANSYIFYNPLYYIFGNVFSGNSNLTRTFDFSSRNSAISINSDDNSKLSSEASLYGYIFDKNSLIYWDKTNRDKNIQMEQNISRYISDPKMEVVCTIYSGEFDHGGNFNLHSKNCAGANSSPTSEEKSLYPAGRVWYYKLQSGDSPDFELKRKFKGKGTLIVDFEKHPGGKITISKEIDATLGLIVINGGNVVFDDSATKYNGIIFVPGDNSSSVNGGKIIFEADGEPVMIKGSLVANEIVFNKRRKGSNGYAVEIYSDAKILLSLLQGFETFSSIVY</sequence>
<name>A0A1V5SEG2_9BACT</name>
<accession>A0A1V5SEG2</accession>
<evidence type="ECO:0000256" key="2">
    <source>
        <dbReference type="SAM" id="SignalP"/>
    </source>
</evidence>
<reference evidence="3" key="1">
    <citation type="submission" date="2017-02" db="EMBL/GenBank/DDBJ databases">
        <title>Delving into the versatile metabolic prowess of the omnipresent phylum Bacteroidetes.</title>
        <authorList>
            <person name="Nobu M.K."/>
            <person name="Mei R."/>
            <person name="Narihiro T."/>
            <person name="Kuroda K."/>
            <person name="Liu W.-T."/>
        </authorList>
    </citation>
    <scope>NUCLEOTIDE SEQUENCE</scope>
    <source>
        <strain evidence="3">ADurb.Bin280</strain>
    </source>
</reference>
<feature type="signal peptide" evidence="2">
    <location>
        <begin position="1"/>
        <end position="30"/>
    </location>
</feature>
<gene>
    <name evidence="3" type="ORF">BWY43_00412</name>
</gene>
<comment type="caution">
    <text evidence="3">The sequence shown here is derived from an EMBL/GenBank/DDBJ whole genome shotgun (WGS) entry which is preliminary data.</text>
</comment>